<evidence type="ECO:0000313" key="3">
    <source>
        <dbReference type="EMBL" id="PIE36470.1"/>
    </source>
</evidence>
<sequence>MPRQPSSPSPSPTSRREGGFTTIGKGITIRGELVGDEDVKIEGRIHGKIKLERNLVVGQAGVVEADVEAENINIGGKVTGNITAKSRVEIVASGTMIGDIKAPRVIVSEGAHFKGNVDMGTSSSRKSLTD</sequence>
<organism evidence="3 4">
    <name type="scientific">candidate division KSB3 bacterium</name>
    <dbReference type="NCBI Taxonomy" id="2044937"/>
    <lineage>
        <taxon>Bacteria</taxon>
        <taxon>candidate division KSB3</taxon>
    </lineage>
</organism>
<dbReference type="InterPro" id="IPR007607">
    <property type="entry name" value="BacA/B"/>
</dbReference>
<dbReference type="Proteomes" id="UP000230821">
    <property type="component" value="Unassembled WGS sequence"/>
</dbReference>
<evidence type="ECO:0000313" key="4">
    <source>
        <dbReference type="Proteomes" id="UP000230821"/>
    </source>
</evidence>
<reference evidence="3 4" key="1">
    <citation type="submission" date="2017-10" db="EMBL/GenBank/DDBJ databases">
        <title>Novel microbial diversity and functional potential in the marine mammal oral microbiome.</title>
        <authorList>
            <person name="Dudek N.K."/>
            <person name="Sun C.L."/>
            <person name="Burstein D."/>
            <person name="Kantor R.S."/>
            <person name="Aliaga Goltsman D.S."/>
            <person name="Bik E.M."/>
            <person name="Thomas B.C."/>
            <person name="Banfield J.F."/>
            <person name="Relman D.A."/>
        </authorList>
    </citation>
    <scope>NUCLEOTIDE SEQUENCE [LARGE SCALE GENOMIC DNA]</scope>
    <source>
        <strain evidence="3">DOLJORAL78_47_16</strain>
    </source>
</reference>
<protein>
    <recommendedName>
        <fullName evidence="5">Cell shape determination protein CcmA</fullName>
    </recommendedName>
</protein>
<accession>A0A2G6KM52</accession>
<dbReference type="PANTHER" id="PTHR35024:SF4">
    <property type="entry name" value="POLYMER-FORMING CYTOSKELETAL PROTEIN"/>
    <property type="match status" value="1"/>
</dbReference>
<name>A0A2G6KM52_9BACT</name>
<feature type="compositionally biased region" description="Pro residues" evidence="2">
    <location>
        <begin position="1"/>
        <end position="11"/>
    </location>
</feature>
<feature type="region of interest" description="Disordered" evidence="2">
    <location>
        <begin position="1"/>
        <end position="22"/>
    </location>
</feature>
<evidence type="ECO:0008006" key="5">
    <source>
        <dbReference type="Google" id="ProtNLM"/>
    </source>
</evidence>
<evidence type="ECO:0000256" key="2">
    <source>
        <dbReference type="SAM" id="MobiDB-lite"/>
    </source>
</evidence>
<gene>
    <name evidence="3" type="ORF">CSA56_00320</name>
</gene>
<dbReference type="AlphaFoldDB" id="A0A2G6KM52"/>
<comment type="caution">
    <text evidence="3">The sequence shown here is derived from an EMBL/GenBank/DDBJ whole genome shotgun (WGS) entry which is preliminary data.</text>
</comment>
<comment type="similarity">
    <text evidence="1">Belongs to the bactofilin family.</text>
</comment>
<dbReference type="Pfam" id="PF04519">
    <property type="entry name" value="Bactofilin"/>
    <property type="match status" value="1"/>
</dbReference>
<dbReference type="EMBL" id="PDSK01000011">
    <property type="protein sequence ID" value="PIE36470.1"/>
    <property type="molecule type" value="Genomic_DNA"/>
</dbReference>
<evidence type="ECO:0000256" key="1">
    <source>
        <dbReference type="ARBA" id="ARBA00044755"/>
    </source>
</evidence>
<dbReference type="PANTHER" id="PTHR35024">
    <property type="entry name" value="HYPOTHETICAL CYTOSOLIC PROTEIN"/>
    <property type="match status" value="1"/>
</dbReference>
<proteinExistence type="inferred from homology"/>